<gene>
    <name evidence="2" type="ORF">TVAG_478170</name>
</gene>
<dbReference type="SMR" id="A2FZW1"/>
<name>A2FZW1_TRIV3</name>
<dbReference type="AlphaFoldDB" id="A2FZW1"/>
<feature type="coiled-coil region" evidence="1">
    <location>
        <begin position="241"/>
        <end position="268"/>
    </location>
</feature>
<accession>A2FZW1</accession>
<keyword evidence="3" id="KW-1185">Reference proteome</keyword>
<dbReference type="VEuPathDB" id="TrichDB:TVAG_478170"/>
<evidence type="ECO:0000313" key="2">
    <source>
        <dbReference type="EMBL" id="EAX89560.1"/>
    </source>
</evidence>
<reference evidence="2" key="2">
    <citation type="journal article" date="2007" name="Science">
        <title>Draft genome sequence of the sexually transmitted pathogen Trichomonas vaginalis.</title>
        <authorList>
            <person name="Carlton J.M."/>
            <person name="Hirt R.P."/>
            <person name="Silva J.C."/>
            <person name="Delcher A.L."/>
            <person name="Schatz M."/>
            <person name="Zhao Q."/>
            <person name="Wortman J.R."/>
            <person name="Bidwell S.L."/>
            <person name="Alsmark U.C.M."/>
            <person name="Besteiro S."/>
            <person name="Sicheritz-Ponten T."/>
            <person name="Noel C.J."/>
            <person name="Dacks J.B."/>
            <person name="Foster P.G."/>
            <person name="Simillion C."/>
            <person name="Van de Peer Y."/>
            <person name="Miranda-Saavedra D."/>
            <person name="Barton G.J."/>
            <person name="Westrop G.D."/>
            <person name="Mueller S."/>
            <person name="Dessi D."/>
            <person name="Fiori P.L."/>
            <person name="Ren Q."/>
            <person name="Paulsen I."/>
            <person name="Zhang H."/>
            <person name="Bastida-Corcuera F.D."/>
            <person name="Simoes-Barbosa A."/>
            <person name="Brown M.T."/>
            <person name="Hayes R.D."/>
            <person name="Mukherjee M."/>
            <person name="Okumura C.Y."/>
            <person name="Schneider R."/>
            <person name="Smith A.J."/>
            <person name="Vanacova S."/>
            <person name="Villalvazo M."/>
            <person name="Haas B.J."/>
            <person name="Pertea M."/>
            <person name="Feldblyum T.V."/>
            <person name="Utterback T.R."/>
            <person name="Shu C.L."/>
            <person name="Osoegawa K."/>
            <person name="de Jong P.J."/>
            <person name="Hrdy I."/>
            <person name="Horvathova L."/>
            <person name="Zubacova Z."/>
            <person name="Dolezal P."/>
            <person name="Malik S.B."/>
            <person name="Logsdon J.M. Jr."/>
            <person name="Henze K."/>
            <person name="Gupta A."/>
            <person name="Wang C.C."/>
            <person name="Dunne R.L."/>
            <person name="Upcroft J.A."/>
            <person name="Upcroft P."/>
            <person name="White O."/>
            <person name="Salzberg S.L."/>
            <person name="Tang P."/>
            <person name="Chiu C.-H."/>
            <person name="Lee Y.-S."/>
            <person name="Embley T.M."/>
            <person name="Coombs G.H."/>
            <person name="Mottram J.C."/>
            <person name="Tachezy J."/>
            <person name="Fraser-Liggett C.M."/>
            <person name="Johnson P.J."/>
        </authorList>
    </citation>
    <scope>NUCLEOTIDE SEQUENCE [LARGE SCALE GENOMIC DNA]</scope>
    <source>
        <strain evidence="2">G3</strain>
    </source>
</reference>
<keyword evidence="1" id="KW-0175">Coiled coil</keyword>
<dbReference type="InParanoid" id="A2FZW1"/>
<organism evidence="2 3">
    <name type="scientific">Trichomonas vaginalis (strain ATCC PRA-98 / G3)</name>
    <dbReference type="NCBI Taxonomy" id="412133"/>
    <lineage>
        <taxon>Eukaryota</taxon>
        <taxon>Metamonada</taxon>
        <taxon>Parabasalia</taxon>
        <taxon>Trichomonadida</taxon>
        <taxon>Trichomonadidae</taxon>
        <taxon>Trichomonas</taxon>
    </lineage>
</organism>
<proteinExistence type="predicted"/>
<evidence type="ECO:0000256" key="1">
    <source>
        <dbReference type="SAM" id="Coils"/>
    </source>
</evidence>
<evidence type="ECO:0000313" key="3">
    <source>
        <dbReference type="Proteomes" id="UP000001542"/>
    </source>
</evidence>
<sequence length="286" mass="33250">MDPTLPDLEPDLEWASANIQQYIDNGTIADVFSIDQLLVIFKKNKFNIPQANQIFMCLSNRFSPSDSFRIFRHMKIKLKNNGKIHEFLTAVNAALKAKHLAEISKYYFQLYNENSTVCAQNKLLSDKLSKLQDQMPYMQDKNLNEMPEINSFQVDENNFRTAPNIRYSSTLSSHYSSDNNEILPNDIISLKSIIQAKNDQIKMMKSIIKFKDDDIATQLTSIQHLASQLSKFMTESCEDLNSQLKEKMKIIESDIELLKQQHNNQKKMIFKNLFHKVKKLNQQFPD</sequence>
<protein>
    <submittedName>
        <fullName evidence="2">Uncharacterized protein</fullName>
    </submittedName>
</protein>
<reference evidence="2" key="1">
    <citation type="submission" date="2006-10" db="EMBL/GenBank/DDBJ databases">
        <authorList>
            <person name="Amadeo P."/>
            <person name="Zhao Q."/>
            <person name="Wortman J."/>
            <person name="Fraser-Liggett C."/>
            <person name="Carlton J."/>
        </authorList>
    </citation>
    <scope>NUCLEOTIDE SEQUENCE</scope>
    <source>
        <strain evidence="2">G3</strain>
    </source>
</reference>
<dbReference type="Proteomes" id="UP000001542">
    <property type="component" value="Unassembled WGS sequence"/>
</dbReference>
<dbReference type="EMBL" id="DS114189">
    <property type="protein sequence ID" value="EAX89560.1"/>
    <property type="molecule type" value="Genomic_DNA"/>
</dbReference>